<dbReference type="Pfam" id="PF03929">
    <property type="entry name" value="PepSY_TM"/>
    <property type="match status" value="1"/>
</dbReference>
<keyword evidence="1" id="KW-0812">Transmembrane</keyword>
<keyword evidence="1" id="KW-0472">Membrane</keyword>
<dbReference type="PANTHER" id="PTHR34219">
    <property type="entry name" value="IRON-REGULATED INNER MEMBRANE PROTEIN-RELATED"/>
    <property type="match status" value="1"/>
</dbReference>
<dbReference type="STRING" id="1280952.HJA_05512"/>
<comment type="caution">
    <text evidence="2">The sequence shown here is derived from an EMBL/GenBank/DDBJ whole genome shotgun (WGS) entry which is preliminary data.</text>
</comment>
<dbReference type="PATRIC" id="fig|1280952.3.peg.1095"/>
<dbReference type="Proteomes" id="UP000024816">
    <property type="component" value="Unassembled WGS sequence"/>
</dbReference>
<dbReference type="AlphaFoldDB" id="A0A059FGC1"/>
<name>A0A059FGC1_9PROT</name>
<evidence type="ECO:0000256" key="1">
    <source>
        <dbReference type="SAM" id="Phobius"/>
    </source>
</evidence>
<accession>A0A059FGC1</accession>
<reference evidence="2 3" key="1">
    <citation type="journal article" date="2014" name="Antonie Van Leeuwenhoek">
        <title>Hyphomonas beringensis sp. nov. and Hyphomonas chukchiensis sp. nov., isolated from surface seawater of the Bering Sea and Chukchi Sea.</title>
        <authorList>
            <person name="Li C."/>
            <person name="Lai Q."/>
            <person name="Li G."/>
            <person name="Dong C."/>
            <person name="Wang J."/>
            <person name="Liao Y."/>
            <person name="Shao Z."/>
        </authorList>
    </citation>
    <scope>NUCLEOTIDE SEQUENCE [LARGE SCALE GENOMIC DNA]</scope>
    <source>
        <strain evidence="2 3">VP2</strain>
    </source>
</reference>
<feature type="transmembrane region" description="Helical" evidence="1">
    <location>
        <begin position="129"/>
        <end position="147"/>
    </location>
</feature>
<protein>
    <submittedName>
        <fullName evidence="2">PepSY-associated TM helix domain-containing protein</fullName>
    </submittedName>
</protein>
<dbReference type="InterPro" id="IPR005625">
    <property type="entry name" value="PepSY-ass_TM"/>
</dbReference>
<feature type="transmembrane region" description="Helical" evidence="1">
    <location>
        <begin position="322"/>
        <end position="350"/>
    </location>
</feature>
<organism evidence="2 3">
    <name type="scientific">Hyphomonas jannaschiana VP2</name>
    <dbReference type="NCBI Taxonomy" id="1280952"/>
    <lineage>
        <taxon>Bacteria</taxon>
        <taxon>Pseudomonadati</taxon>
        <taxon>Pseudomonadota</taxon>
        <taxon>Alphaproteobacteria</taxon>
        <taxon>Hyphomonadales</taxon>
        <taxon>Hyphomonadaceae</taxon>
        <taxon>Hyphomonas</taxon>
    </lineage>
</organism>
<dbReference type="EMBL" id="ARYJ01000003">
    <property type="protein sequence ID" value="KCZ89684.1"/>
    <property type="molecule type" value="Genomic_DNA"/>
</dbReference>
<evidence type="ECO:0000313" key="3">
    <source>
        <dbReference type="Proteomes" id="UP000024816"/>
    </source>
</evidence>
<dbReference type="eggNOG" id="COG3182">
    <property type="taxonomic scope" value="Bacteria"/>
</dbReference>
<proteinExistence type="predicted"/>
<sequence>MGLAAGVFVLLMSVTGVLLTYERQMVSAAQNAAVEAPAGAEPLSVEALAEAAFAAGGTPGNTLTVQRNPTHVATLSKGRRDNSLLDPYTGEVLEHAGEGAEAFFGRVMRIHRWLAFTGGRNDVGAAINGAANLTFGALLISGVVLWWPRKWKWPLVKTQLFFRRGLPNAKARHYNWHHVLAAWSFLPLFLIIISGAVFSYGWANKLVYAAFGETPGGQGKGRAVVVAPPPELAGDVLPLDPLIEQATESFGNWRRVTITLPEPDASTLDVSVDWGNGTQSSKKRNVTVARDGSGLIGAPVGDVSSPAQKMRRYLRFVHTGEVYGFIGQTLAGLASIAAIVLVYTGISLAVRRLLRMKHAARS</sequence>
<evidence type="ECO:0000313" key="2">
    <source>
        <dbReference type="EMBL" id="KCZ89684.1"/>
    </source>
</evidence>
<keyword evidence="1" id="KW-1133">Transmembrane helix</keyword>
<feature type="transmembrane region" description="Helical" evidence="1">
    <location>
        <begin position="180"/>
        <end position="203"/>
    </location>
</feature>
<keyword evidence="3" id="KW-1185">Reference proteome</keyword>
<gene>
    <name evidence="2" type="ORF">HJA_05512</name>
</gene>